<organism evidence="3 4">
    <name type="scientific">Ligilactobacillus aviarius</name>
    <dbReference type="NCBI Taxonomy" id="1606"/>
    <lineage>
        <taxon>Bacteria</taxon>
        <taxon>Bacillati</taxon>
        <taxon>Bacillota</taxon>
        <taxon>Bacilli</taxon>
        <taxon>Lactobacillales</taxon>
        <taxon>Lactobacillaceae</taxon>
        <taxon>Ligilactobacillus</taxon>
    </lineage>
</organism>
<dbReference type="Gene3D" id="3.30.830.10">
    <property type="entry name" value="Metalloenzyme, LuxS/M16 peptidase-like"/>
    <property type="match status" value="2"/>
</dbReference>
<evidence type="ECO:0000259" key="2">
    <source>
        <dbReference type="Pfam" id="PF05193"/>
    </source>
</evidence>
<dbReference type="SUPFAM" id="SSF63411">
    <property type="entry name" value="LuxS/MPP-like metallohydrolase"/>
    <property type="match status" value="2"/>
</dbReference>
<dbReference type="PANTHER" id="PTHR11851:SF134">
    <property type="entry name" value="ZINC-DEPENDENT PROTEASE"/>
    <property type="match status" value="1"/>
</dbReference>
<reference evidence="4" key="1">
    <citation type="submission" date="2016-03" db="EMBL/GenBank/DDBJ databases">
        <authorList>
            <person name="Johnson T.J."/>
            <person name="Youmans B."/>
            <person name="Case K."/>
            <person name="Noll S."/>
        </authorList>
    </citation>
    <scope>NUCLEOTIDE SEQUENCE [LARGE SCALE GENOMIC DNA]</scope>
    <source>
        <strain evidence="4">UMNLAv8</strain>
    </source>
</reference>
<dbReference type="EMBL" id="LVKI01000034">
    <property type="protein sequence ID" value="OAQ07292.1"/>
    <property type="molecule type" value="Genomic_DNA"/>
</dbReference>
<feature type="domain" description="Peptidase M16 N-terminal" evidence="1">
    <location>
        <begin position="60"/>
        <end position="169"/>
    </location>
</feature>
<evidence type="ECO:0000259" key="1">
    <source>
        <dbReference type="Pfam" id="PF00675"/>
    </source>
</evidence>
<dbReference type="InterPro" id="IPR011249">
    <property type="entry name" value="Metalloenz_LuxS/M16"/>
</dbReference>
<dbReference type="Pfam" id="PF00675">
    <property type="entry name" value="Peptidase_M16"/>
    <property type="match status" value="1"/>
</dbReference>
<proteinExistence type="predicted"/>
<dbReference type="InterPro" id="IPR007863">
    <property type="entry name" value="Peptidase_M16_C"/>
</dbReference>
<accession>A0A179CPH7</accession>
<protein>
    <recommendedName>
        <fullName evidence="5">Peptidase M16</fullName>
    </recommendedName>
</protein>
<dbReference type="Proteomes" id="UP000078520">
    <property type="component" value="Unassembled WGS sequence"/>
</dbReference>
<evidence type="ECO:0008006" key="5">
    <source>
        <dbReference type="Google" id="ProtNLM"/>
    </source>
</evidence>
<dbReference type="InterPro" id="IPR050361">
    <property type="entry name" value="MPP/UQCRC_Complex"/>
</dbReference>
<dbReference type="RefSeq" id="WP_064208285.1">
    <property type="nucleotide sequence ID" value="NZ_LVKC01000008.1"/>
</dbReference>
<dbReference type="GO" id="GO:0046872">
    <property type="term" value="F:metal ion binding"/>
    <property type="evidence" value="ECO:0007669"/>
    <property type="project" value="InterPro"/>
</dbReference>
<feature type="domain" description="Peptidase M16 C-terminal" evidence="2">
    <location>
        <begin position="180"/>
        <end position="351"/>
    </location>
</feature>
<evidence type="ECO:0000313" key="3">
    <source>
        <dbReference type="EMBL" id="OAQ07292.1"/>
    </source>
</evidence>
<dbReference type="PANTHER" id="PTHR11851">
    <property type="entry name" value="METALLOPROTEASE"/>
    <property type="match status" value="1"/>
</dbReference>
<gene>
    <name evidence="3" type="ORF">A3O14_06205</name>
</gene>
<dbReference type="OrthoDB" id="9811314at2"/>
<sequence length="430" mass="48705">MAAINYSRFGEEMESFALLNGLHVDLIARPSFHQTDGILTTRFGSVNTTFTVDDQLKTYPSGIAHFLEHKLFEKEEYDAFDKFAIYGADSNAFTSFTRTSYLFSTAENVGECVSTLLDFVFSPYFSDQTVNKEKGIIGQEIQMYEDDANWQLLFGIISNLYPKTPLTADIAGSVQSIQAITPAMLYECDQYFYQPSNMSLMIVGNFNGTQIKEIIKNATAGSSVSNDKLNLQRVKLGHPAIVPFAERQMDVQRPKLALGVRGEKEFLPAERFKVKIMLQIILEMLVGESSADYQRLFDQGLIDNSFGYEIQLEDGFQFVDFYLDTSLEQIDQAAAELKAIIVNAAAKLTEQKPIFESMKREFIGRAIKGMNSNENIANQFDLWLYGERTVFDVPATIERLTFDEVVDFADQFFDPAKLTRYQILPRGDQK</sequence>
<dbReference type="NCBIfam" id="NF047421">
    <property type="entry name" value="YfmH_fam"/>
    <property type="match status" value="1"/>
</dbReference>
<dbReference type="Pfam" id="PF05193">
    <property type="entry name" value="Peptidase_M16_C"/>
    <property type="match status" value="1"/>
</dbReference>
<dbReference type="AlphaFoldDB" id="A0A179CPH7"/>
<dbReference type="InterPro" id="IPR011765">
    <property type="entry name" value="Pept_M16_N"/>
</dbReference>
<comment type="caution">
    <text evidence="3">The sequence shown here is derived from an EMBL/GenBank/DDBJ whole genome shotgun (WGS) entry which is preliminary data.</text>
</comment>
<evidence type="ECO:0000313" key="4">
    <source>
        <dbReference type="Proteomes" id="UP000078520"/>
    </source>
</evidence>
<name>A0A179CPH7_9LACO</name>